<evidence type="ECO:0000256" key="4">
    <source>
        <dbReference type="ARBA" id="ARBA00022989"/>
    </source>
</evidence>
<dbReference type="InterPro" id="IPR036259">
    <property type="entry name" value="MFS_trans_sf"/>
</dbReference>
<dbReference type="PROSITE" id="PS50850">
    <property type="entry name" value="MFS"/>
    <property type="match status" value="1"/>
</dbReference>
<feature type="transmembrane region" description="Helical" evidence="6">
    <location>
        <begin position="290"/>
        <end position="311"/>
    </location>
</feature>
<reference evidence="8 9" key="1">
    <citation type="journal article" date="2019" name="Syst. Appl. Microbiol.">
        <title>New species of pathogenic Pseudomonas isolated from citrus in Tunisia: Proposal of Pseudomonas kairouanensis sp. nov. and Pseudomonas nabeulensis sp. nov.</title>
        <authorList>
            <person name="Oueslati M."/>
            <person name="Mulet M."/>
            <person name="Gomila M."/>
            <person name="Berge O."/>
            <person name="Hajlaoui M.R."/>
            <person name="Lalucat J."/>
            <person name="Sadfi-Zouaoui N."/>
            <person name="Garcia-Valdes E."/>
        </authorList>
    </citation>
    <scope>NUCLEOTIDE SEQUENCE [LARGE SCALE GENOMIC DNA]</scope>
    <source>
        <strain evidence="8 9">E10B</strain>
    </source>
</reference>
<evidence type="ECO:0000256" key="1">
    <source>
        <dbReference type="ARBA" id="ARBA00004651"/>
    </source>
</evidence>
<keyword evidence="5 6" id="KW-0472">Membrane</keyword>
<feature type="transmembrane region" description="Helical" evidence="6">
    <location>
        <begin position="21"/>
        <end position="45"/>
    </location>
</feature>
<sequence length="406" mass="43883">MSVSSCPPSLRGEIKRQQLSRFILITCISLISFFPINILLPSFPALSAYFDTPTADVALSISLFTLVFSISQLVAGPLSDKWGRKEVLIGCITLSVVGAIGCALAQDYLSFLLFRSVQAMGCGFFVLGHALVEDLFDEQDRARVRLYYMTLSGSFVALSPLIGSWLQTTFDWQGSFYGFALMALGMLIHALCILPSRSASPHREPVSIIATLKAVARNRDFLRYWWIAALVFACYFALISVTPLIFMDALSLSEYQYALVLMVYGVAYLLGGVVASYLQKRITLSRQINIGLGLLCVAGVLLTGIVIYEAITTVTLLIPMLISALAVTLVRPAAISAAMLLFSSRAGTAASAGNSIMFLTAAVSSAALAQTGSHLLMSIGVSFIVFGLWGWLTNARVSRKSVPHVP</sequence>
<organism evidence="8 9">
    <name type="scientific">Pseudomonas nabeulensis</name>
    <dbReference type="NCBI Taxonomy" id="2293833"/>
    <lineage>
        <taxon>Bacteria</taxon>
        <taxon>Pseudomonadati</taxon>
        <taxon>Pseudomonadota</taxon>
        <taxon>Gammaproteobacteria</taxon>
        <taxon>Pseudomonadales</taxon>
        <taxon>Pseudomonadaceae</taxon>
        <taxon>Pseudomonas</taxon>
    </lineage>
</organism>
<feature type="transmembrane region" description="Helical" evidence="6">
    <location>
        <begin position="175"/>
        <end position="194"/>
    </location>
</feature>
<comment type="subcellular location">
    <subcellularLocation>
        <location evidence="1">Cell membrane</location>
        <topology evidence="1">Multi-pass membrane protein</topology>
    </subcellularLocation>
</comment>
<evidence type="ECO:0000256" key="6">
    <source>
        <dbReference type="SAM" id="Phobius"/>
    </source>
</evidence>
<protein>
    <submittedName>
        <fullName evidence="8">MFS transporter</fullName>
    </submittedName>
</protein>
<gene>
    <name evidence="8" type="ORF">DYL61_14115</name>
</gene>
<dbReference type="InterPro" id="IPR020846">
    <property type="entry name" value="MFS_dom"/>
</dbReference>
<dbReference type="Gene3D" id="1.20.1720.10">
    <property type="entry name" value="Multidrug resistance protein D"/>
    <property type="match status" value="1"/>
</dbReference>
<dbReference type="PANTHER" id="PTHR43124:SF3">
    <property type="entry name" value="CHLORAMPHENICOL EFFLUX PUMP RV0191"/>
    <property type="match status" value="1"/>
</dbReference>
<dbReference type="PANTHER" id="PTHR43124">
    <property type="entry name" value="PURINE EFFLUX PUMP PBUE"/>
    <property type="match status" value="1"/>
</dbReference>
<proteinExistence type="predicted"/>
<dbReference type="SUPFAM" id="SSF103473">
    <property type="entry name" value="MFS general substrate transporter"/>
    <property type="match status" value="1"/>
</dbReference>
<dbReference type="GO" id="GO:0005886">
    <property type="term" value="C:plasma membrane"/>
    <property type="evidence" value="ECO:0007669"/>
    <property type="project" value="UniProtKB-SubCell"/>
</dbReference>
<dbReference type="InterPro" id="IPR050189">
    <property type="entry name" value="MFS_Efflux_Transporters"/>
</dbReference>
<dbReference type="InterPro" id="IPR011701">
    <property type="entry name" value="MFS"/>
</dbReference>
<keyword evidence="4 6" id="KW-1133">Transmembrane helix</keyword>
<dbReference type="Proteomes" id="UP000297734">
    <property type="component" value="Unassembled WGS sequence"/>
</dbReference>
<feature type="transmembrane region" description="Helical" evidence="6">
    <location>
        <begin position="144"/>
        <end position="163"/>
    </location>
</feature>
<dbReference type="GO" id="GO:0022857">
    <property type="term" value="F:transmembrane transporter activity"/>
    <property type="evidence" value="ECO:0007669"/>
    <property type="project" value="InterPro"/>
</dbReference>
<dbReference type="OrthoDB" id="9814303at2"/>
<evidence type="ECO:0000313" key="9">
    <source>
        <dbReference type="Proteomes" id="UP000297734"/>
    </source>
</evidence>
<dbReference type="AlphaFoldDB" id="A0A4Z0B3W0"/>
<evidence type="ECO:0000256" key="3">
    <source>
        <dbReference type="ARBA" id="ARBA00022692"/>
    </source>
</evidence>
<name>A0A4Z0B3W0_9PSED</name>
<comment type="caution">
    <text evidence="8">The sequence shown here is derived from an EMBL/GenBank/DDBJ whole genome shotgun (WGS) entry which is preliminary data.</text>
</comment>
<feature type="transmembrane region" description="Helical" evidence="6">
    <location>
        <begin position="375"/>
        <end position="392"/>
    </location>
</feature>
<dbReference type="Pfam" id="PF07690">
    <property type="entry name" value="MFS_1"/>
    <property type="match status" value="1"/>
</dbReference>
<feature type="transmembrane region" description="Helical" evidence="6">
    <location>
        <begin position="112"/>
        <end position="132"/>
    </location>
</feature>
<dbReference type="EMBL" id="QUZT01000023">
    <property type="protein sequence ID" value="TFY93401.1"/>
    <property type="molecule type" value="Genomic_DNA"/>
</dbReference>
<keyword evidence="3 6" id="KW-0812">Transmembrane</keyword>
<feature type="transmembrane region" description="Helical" evidence="6">
    <location>
        <begin position="87"/>
        <end position="106"/>
    </location>
</feature>
<feature type="transmembrane region" description="Helical" evidence="6">
    <location>
        <begin position="258"/>
        <end position="278"/>
    </location>
</feature>
<dbReference type="PROSITE" id="PS00216">
    <property type="entry name" value="SUGAR_TRANSPORT_1"/>
    <property type="match status" value="1"/>
</dbReference>
<evidence type="ECO:0000256" key="5">
    <source>
        <dbReference type="ARBA" id="ARBA00023136"/>
    </source>
</evidence>
<feature type="domain" description="Major facilitator superfamily (MFS) profile" evidence="7">
    <location>
        <begin position="21"/>
        <end position="398"/>
    </location>
</feature>
<keyword evidence="2" id="KW-1003">Cell membrane</keyword>
<keyword evidence="9" id="KW-1185">Reference proteome</keyword>
<evidence type="ECO:0000259" key="7">
    <source>
        <dbReference type="PROSITE" id="PS50850"/>
    </source>
</evidence>
<dbReference type="RefSeq" id="WP_135308825.1">
    <property type="nucleotide sequence ID" value="NZ_QUZT01000023.1"/>
</dbReference>
<accession>A0A4Z0B3W0</accession>
<feature type="transmembrane region" description="Helical" evidence="6">
    <location>
        <begin position="224"/>
        <end position="246"/>
    </location>
</feature>
<evidence type="ECO:0000313" key="8">
    <source>
        <dbReference type="EMBL" id="TFY93401.1"/>
    </source>
</evidence>
<dbReference type="InterPro" id="IPR005829">
    <property type="entry name" value="Sugar_transporter_CS"/>
</dbReference>
<feature type="transmembrane region" description="Helical" evidence="6">
    <location>
        <begin position="57"/>
        <end position="75"/>
    </location>
</feature>
<feature type="transmembrane region" description="Helical" evidence="6">
    <location>
        <begin position="349"/>
        <end position="369"/>
    </location>
</feature>
<evidence type="ECO:0000256" key="2">
    <source>
        <dbReference type="ARBA" id="ARBA00022475"/>
    </source>
</evidence>
<feature type="transmembrane region" description="Helical" evidence="6">
    <location>
        <begin position="317"/>
        <end position="342"/>
    </location>
</feature>